<reference evidence="2" key="1">
    <citation type="submission" date="2023-07" db="EMBL/GenBank/DDBJ databases">
        <title>Fictibacillus sp. isolated from freshwater pond.</title>
        <authorList>
            <person name="Kirdat K."/>
            <person name="Bhat A."/>
            <person name="Mourya A."/>
            <person name="Yadav A."/>
        </authorList>
    </citation>
    <scope>NUCLEOTIDE SEQUENCE</scope>
    <source>
        <strain evidence="2">NE201</strain>
    </source>
</reference>
<dbReference type="RefSeq" id="WP_301166076.1">
    <property type="nucleotide sequence ID" value="NZ_JAUHTR010000005.1"/>
</dbReference>
<proteinExistence type="predicted"/>
<keyword evidence="3" id="KW-1185">Reference proteome</keyword>
<keyword evidence="1" id="KW-0812">Transmembrane</keyword>
<accession>A0ABT8HW79</accession>
<keyword evidence="1" id="KW-0472">Membrane</keyword>
<feature type="transmembrane region" description="Helical" evidence="1">
    <location>
        <begin position="7"/>
        <end position="24"/>
    </location>
</feature>
<organism evidence="2 3">
    <name type="scientific">Fictibacillus fluitans</name>
    <dbReference type="NCBI Taxonomy" id="3058422"/>
    <lineage>
        <taxon>Bacteria</taxon>
        <taxon>Bacillati</taxon>
        <taxon>Bacillota</taxon>
        <taxon>Bacilli</taxon>
        <taxon>Bacillales</taxon>
        <taxon>Fictibacillaceae</taxon>
        <taxon>Fictibacillus</taxon>
    </lineage>
</organism>
<keyword evidence="1" id="KW-1133">Transmembrane helix</keyword>
<comment type="caution">
    <text evidence="2">The sequence shown here is derived from an EMBL/GenBank/DDBJ whole genome shotgun (WGS) entry which is preliminary data.</text>
</comment>
<name>A0ABT8HW79_9BACL</name>
<gene>
    <name evidence="2" type="ORF">QYB97_11125</name>
</gene>
<evidence type="ECO:0000256" key="1">
    <source>
        <dbReference type="SAM" id="Phobius"/>
    </source>
</evidence>
<dbReference type="EMBL" id="JAUHTR010000005">
    <property type="protein sequence ID" value="MDN4525033.1"/>
    <property type="molecule type" value="Genomic_DNA"/>
</dbReference>
<protein>
    <recommendedName>
        <fullName evidence="4">Septum formation initiator</fullName>
    </recommendedName>
</protein>
<sequence>MSQRERISIITAGVVTGVVMGLIFKDMYKCLITGVIAASVITIMLGRRTKKA</sequence>
<dbReference type="Proteomes" id="UP001172721">
    <property type="component" value="Unassembled WGS sequence"/>
</dbReference>
<evidence type="ECO:0008006" key="4">
    <source>
        <dbReference type="Google" id="ProtNLM"/>
    </source>
</evidence>
<evidence type="ECO:0000313" key="3">
    <source>
        <dbReference type="Proteomes" id="UP001172721"/>
    </source>
</evidence>
<evidence type="ECO:0000313" key="2">
    <source>
        <dbReference type="EMBL" id="MDN4525033.1"/>
    </source>
</evidence>
<feature type="transmembrane region" description="Helical" evidence="1">
    <location>
        <begin position="30"/>
        <end position="46"/>
    </location>
</feature>